<proteinExistence type="predicted"/>
<name>A0A1Q1PUR8_9CAUD</name>
<gene>
    <name evidence="1" type="ORF">G_51</name>
</gene>
<protein>
    <submittedName>
        <fullName evidence="1">Uncharacterized protein</fullName>
    </submittedName>
</protein>
<dbReference type="Proteomes" id="UP000223204">
    <property type="component" value="Segment"/>
</dbReference>
<organism evidence="1 2">
    <name type="scientific">Escherichia phage G_AB-2017</name>
    <dbReference type="NCBI Taxonomy" id="1933113"/>
    <lineage>
        <taxon>Viruses</taxon>
        <taxon>Duplodnaviria</taxon>
        <taxon>Heunggongvirae</taxon>
        <taxon>Uroviricota</taxon>
        <taxon>Caudoviricetes</taxon>
        <taxon>Sarkviridae</taxon>
        <taxon>Guernseyvirinae</taxon>
        <taxon>Kagunavirus</taxon>
        <taxon>Kagunavirus GAB2017</taxon>
    </lineage>
</organism>
<accession>A0A1Q1PUR8</accession>
<keyword evidence="2" id="KW-1185">Reference proteome</keyword>
<dbReference type="EMBL" id="KY295895">
    <property type="protein sequence ID" value="AQN31808.1"/>
    <property type="molecule type" value="Genomic_DNA"/>
</dbReference>
<evidence type="ECO:0000313" key="2">
    <source>
        <dbReference type="Proteomes" id="UP000223204"/>
    </source>
</evidence>
<evidence type="ECO:0000313" key="1">
    <source>
        <dbReference type="EMBL" id="AQN31808.1"/>
    </source>
</evidence>
<sequence>MTKLIVPQLRRQKHGADFFAPVKMNRAMRRMQEALERAEKKK</sequence>
<reference evidence="1 2" key="1">
    <citation type="submission" date="2016-11" db="EMBL/GenBank/DDBJ databases">
        <title>Biological and genomic characterization of a historic collection of therapeutic Escherichia coli bacteriophage.</title>
        <authorList>
            <person name="Baig A."/>
            <person name="Colom J."/>
            <person name="Atterbury R."/>
            <person name="Barrow P."/>
        </authorList>
    </citation>
    <scope>NUCLEOTIDE SEQUENCE [LARGE SCALE GENOMIC DNA]</scope>
</reference>